<dbReference type="InterPro" id="IPR006616">
    <property type="entry name" value="DM9_repeat"/>
</dbReference>
<dbReference type="Proteomes" id="UP001652680">
    <property type="component" value="Unassembled WGS sequence"/>
</dbReference>
<dbReference type="OrthoDB" id="1925699at2759"/>
<evidence type="ECO:0000313" key="4">
    <source>
        <dbReference type="RefSeq" id="XP_016986170.1"/>
    </source>
</evidence>
<dbReference type="SMART" id="SM00696">
    <property type="entry name" value="DM9"/>
    <property type="match status" value="4"/>
</dbReference>
<dbReference type="PANTHER" id="PTHR31649:SF10">
    <property type="entry name" value="IP19903P-RELATED"/>
    <property type="match status" value="1"/>
</dbReference>
<feature type="region of interest" description="Disordered" evidence="1">
    <location>
        <begin position="151"/>
        <end position="178"/>
    </location>
</feature>
<evidence type="ECO:0000256" key="1">
    <source>
        <dbReference type="SAM" id="MobiDB-lite"/>
    </source>
</evidence>
<proteinExistence type="predicted"/>
<dbReference type="EnsemblMetazoa" id="XM_017130681.1">
    <property type="protein sequence ID" value="XP_016986170.1"/>
    <property type="gene ID" value="LOC108049489"/>
</dbReference>
<reference evidence="2" key="3">
    <citation type="submission" date="2025-05" db="UniProtKB">
        <authorList>
            <consortium name="EnsemblMetazoa"/>
        </authorList>
    </citation>
    <scope>IDENTIFICATION</scope>
</reference>
<organism evidence="4">
    <name type="scientific">Drosophila rhopaloa</name>
    <name type="common">Fruit fly</name>
    <dbReference type="NCBI Taxonomy" id="1041015"/>
    <lineage>
        <taxon>Eukaryota</taxon>
        <taxon>Metazoa</taxon>
        <taxon>Ecdysozoa</taxon>
        <taxon>Arthropoda</taxon>
        <taxon>Hexapoda</taxon>
        <taxon>Insecta</taxon>
        <taxon>Pterygota</taxon>
        <taxon>Neoptera</taxon>
        <taxon>Endopterygota</taxon>
        <taxon>Diptera</taxon>
        <taxon>Brachycera</taxon>
        <taxon>Muscomorpha</taxon>
        <taxon>Ephydroidea</taxon>
        <taxon>Drosophilidae</taxon>
        <taxon>Drosophila</taxon>
        <taxon>Sophophora</taxon>
    </lineage>
</organism>
<feature type="compositionally biased region" description="Pro residues" evidence="1">
    <location>
        <begin position="167"/>
        <end position="178"/>
    </location>
</feature>
<dbReference type="PANTHER" id="PTHR31649">
    <property type="entry name" value="AGAP009604-PA"/>
    <property type="match status" value="1"/>
</dbReference>
<gene>
    <name evidence="4" type="primary">LOC108049489</name>
    <name evidence="2" type="synonym">108049489</name>
</gene>
<evidence type="ECO:0000313" key="3">
    <source>
        <dbReference type="Proteomes" id="UP001652680"/>
    </source>
</evidence>
<sequence length="482" mass="51904">MAYKWVQSSAYSSLPEEAVVGGNDEDGAMIYVGRAEHEGDMLVCKVVPSKQLGFISQRGEALPKDIFEVLCGQNLVWIKCYDHVIPENAILCGRTSLDQPVYIGRGHYEGHLIIGKISSVHRALFIAFRGAERRLDSYEILVEERRVVPGWQLPPPPPLEEPEKCPLTPPPPPSPPAMAPPLSAKPYPYPNLAAMPFPISDRPPAYTPTPDPLPPVGGVMVMPRPTPPPPPAGGVLVMPPPQPTPPPAGGVLVMPPPPPSFTPAEVSVAPVPSFVAAEVSAVSIPAGPSFTPAATYNPYEAGYSSYTPAECAGPSAYDAYSYGNNYDVWITAEPGFYYSDDAVIGGYDSNMSQLLVCRAYYRGVHVPGKAIPSQGCAYIAHGGREIVEPSYQMLVGKDKYHWVPSYGGNVPPGAVVAGRNPAGEPLYIGRGRYLGSLIPGVIESYNRCLQIPFGGQEIRLSSYDVLVRSDIFHGQQAIRLVY</sequence>
<keyword evidence="3" id="KW-1185">Reference proteome</keyword>
<dbReference type="GeneID" id="108049489"/>
<dbReference type="Pfam" id="PF11901">
    <property type="entry name" value="DM9"/>
    <property type="match status" value="2"/>
</dbReference>
<dbReference type="AlphaFoldDB" id="A0A6P4F6V4"/>
<accession>A0A6P4F6V4</accession>
<evidence type="ECO:0000313" key="2">
    <source>
        <dbReference type="EnsemblMetazoa" id="XP_016986170.1"/>
    </source>
</evidence>
<reference evidence="3" key="1">
    <citation type="journal article" date="2021" name="Elife">
        <title>Highly contiguous assemblies of 101 drosophilid genomes.</title>
        <authorList>
            <person name="Kim B.Y."/>
            <person name="Wang J.R."/>
            <person name="Miller D.E."/>
            <person name="Barmina O."/>
            <person name="Delaney E."/>
            <person name="Thompson A."/>
            <person name="Comeault A.A."/>
            <person name="Peede D."/>
            <person name="D'Agostino E.R."/>
            <person name="Pelaez J."/>
            <person name="Aguilar J.M."/>
            <person name="Haji D."/>
            <person name="Matsunaga T."/>
            <person name="Armstrong E.E."/>
            <person name="Zych M."/>
            <person name="Ogawa Y."/>
            <person name="Stamenkovic-Radak M."/>
            <person name="Jelic M."/>
            <person name="Veselinovic M.S."/>
            <person name="Tanaskovic M."/>
            <person name="Eric P."/>
            <person name="Gao J.J."/>
            <person name="Katoh T.K."/>
            <person name="Toda M.J."/>
            <person name="Watabe H."/>
            <person name="Watada M."/>
            <person name="Davis J.S."/>
            <person name="Moyle L.C."/>
            <person name="Manoli G."/>
            <person name="Bertolini E."/>
            <person name="Kostal V."/>
            <person name="Hawley R.S."/>
            <person name="Takahashi A."/>
            <person name="Jones C.D."/>
            <person name="Price D.K."/>
            <person name="Whiteman N."/>
            <person name="Kopp A."/>
            <person name="Matute D.R."/>
            <person name="Petrov D.A."/>
        </authorList>
    </citation>
    <scope>NUCLEOTIDE SEQUENCE [LARGE SCALE GENOMIC DNA]</scope>
</reference>
<name>A0A6P4F6V4_DRORH</name>
<dbReference type="RefSeq" id="XP_016986170.1">
    <property type="nucleotide sequence ID" value="XM_017130681.1"/>
</dbReference>
<protein>
    <submittedName>
        <fullName evidence="4">Uncharacterized protein LOC108049489</fullName>
    </submittedName>
</protein>
<reference evidence="4" key="2">
    <citation type="submission" date="2025-04" db="UniProtKB">
        <authorList>
            <consortium name="RefSeq"/>
        </authorList>
    </citation>
    <scope>IDENTIFICATION</scope>
</reference>